<dbReference type="InterPro" id="IPR004839">
    <property type="entry name" value="Aminotransferase_I/II_large"/>
</dbReference>
<keyword evidence="3" id="KW-0805">Transcription regulation</keyword>
<dbReference type="GO" id="GO:0003700">
    <property type="term" value="F:DNA-binding transcription factor activity"/>
    <property type="evidence" value="ECO:0007669"/>
    <property type="project" value="InterPro"/>
</dbReference>
<evidence type="ECO:0000259" key="6">
    <source>
        <dbReference type="PROSITE" id="PS50949"/>
    </source>
</evidence>
<keyword evidence="7" id="KW-0808">Transferase</keyword>
<comment type="similarity">
    <text evidence="1">In the C-terminal section; belongs to the class-I pyridoxal-phosphate-dependent aminotransferase family.</text>
</comment>
<protein>
    <submittedName>
        <fullName evidence="7">Aminotransferase class I/II-fold pyridoxal phosphate-dependent enzyme</fullName>
    </submittedName>
</protein>
<dbReference type="Gene3D" id="3.40.640.10">
    <property type="entry name" value="Type I PLP-dependent aspartate aminotransferase-like (Major domain)"/>
    <property type="match status" value="1"/>
</dbReference>
<evidence type="ECO:0000256" key="5">
    <source>
        <dbReference type="ARBA" id="ARBA00023163"/>
    </source>
</evidence>
<dbReference type="InterPro" id="IPR000524">
    <property type="entry name" value="Tscrpt_reg_HTH_GntR"/>
</dbReference>
<dbReference type="Pfam" id="PF00392">
    <property type="entry name" value="GntR"/>
    <property type="match status" value="1"/>
</dbReference>
<dbReference type="AlphaFoldDB" id="A0A7K1VA94"/>
<dbReference type="InterPro" id="IPR015424">
    <property type="entry name" value="PyrdxlP-dep_Trfase"/>
</dbReference>
<evidence type="ECO:0000313" key="8">
    <source>
        <dbReference type="Proteomes" id="UP000466794"/>
    </source>
</evidence>
<dbReference type="InterPro" id="IPR036388">
    <property type="entry name" value="WH-like_DNA-bd_sf"/>
</dbReference>
<evidence type="ECO:0000256" key="2">
    <source>
        <dbReference type="ARBA" id="ARBA00022898"/>
    </source>
</evidence>
<evidence type="ECO:0000313" key="7">
    <source>
        <dbReference type="EMBL" id="MVU83411.1"/>
    </source>
</evidence>
<dbReference type="InterPro" id="IPR051446">
    <property type="entry name" value="HTH_trans_reg/aminotransferase"/>
</dbReference>
<proteinExistence type="inferred from homology"/>
<accession>A0A7K1VA94</accession>
<evidence type="ECO:0000256" key="4">
    <source>
        <dbReference type="ARBA" id="ARBA00023125"/>
    </source>
</evidence>
<feature type="domain" description="HTH gntR-type" evidence="6">
    <location>
        <begin position="6"/>
        <end position="74"/>
    </location>
</feature>
<dbReference type="InterPro" id="IPR015421">
    <property type="entry name" value="PyrdxlP-dep_Trfase_major"/>
</dbReference>
<dbReference type="Pfam" id="PF00155">
    <property type="entry name" value="Aminotran_1_2"/>
    <property type="match status" value="1"/>
</dbReference>
<reference evidence="7 8" key="1">
    <citation type="submission" date="2019-12" db="EMBL/GenBank/DDBJ databases">
        <title>Nocardia sp. nov. ET3-3 isolated from soil.</title>
        <authorList>
            <person name="Kanchanasin P."/>
            <person name="Tanasupawat S."/>
            <person name="Yuki M."/>
            <person name="Kudo T."/>
        </authorList>
    </citation>
    <scope>NUCLEOTIDE SEQUENCE [LARGE SCALE GENOMIC DNA]</scope>
    <source>
        <strain evidence="7 8">ET3-3</strain>
    </source>
</reference>
<dbReference type="EMBL" id="WRPP01000013">
    <property type="protein sequence ID" value="MVU83411.1"/>
    <property type="molecule type" value="Genomic_DNA"/>
</dbReference>
<gene>
    <name evidence="7" type="ORF">GPX89_40015</name>
</gene>
<sequence length="450" mass="47976">MELRGVRRRAALEDALRSAIRGGRLAAGVRLPSSRVLATELGVARNTVADAYGQLVAEGWLEARQGSGTRVAVHGVETVVPGSAAVGAAGGSVRFDLSPGVPTLAGFPRSGWNAAARRAMTDAADECFGYPDPRGHPGLRRALVEYLARVRGVRAAPEQIIICSGFRQGLALLADVLRRAGTDRVAVESHGVVIHHDVLRANGISTCPVPVDEYGARTDELGDCGAALLTPAHQFPLGVALSPERRNAAIGWARERSAWLLEDDYDGEFRYDRRPIGALQALAPDRVVYLGTASKSLAPAVGLGWIVAPAALVEELVEAKRRADGFTGVLEQLTLEQFLRSGGYDRHVRRCRLRYQQRREQLLAAMADTGATVTGIAAGLHAMVGLLDLPASEEPRLRHRAAAMGLRIRTLTEFTAQPDPAASAAVVVGYSRPSDSALAPALDLLARTLR</sequence>
<dbReference type="GO" id="GO:0003677">
    <property type="term" value="F:DNA binding"/>
    <property type="evidence" value="ECO:0007669"/>
    <property type="project" value="UniProtKB-KW"/>
</dbReference>
<dbReference type="PRINTS" id="PR00035">
    <property type="entry name" value="HTHGNTR"/>
</dbReference>
<comment type="caution">
    <text evidence="7">The sequence shown here is derived from an EMBL/GenBank/DDBJ whole genome shotgun (WGS) entry which is preliminary data.</text>
</comment>
<dbReference type="CDD" id="cd00609">
    <property type="entry name" value="AAT_like"/>
    <property type="match status" value="1"/>
</dbReference>
<dbReference type="SMART" id="SM00345">
    <property type="entry name" value="HTH_GNTR"/>
    <property type="match status" value="1"/>
</dbReference>
<dbReference type="GO" id="GO:0008483">
    <property type="term" value="F:transaminase activity"/>
    <property type="evidence" value="ECO:0007669"/>
    <property type="project" value="UniProtKB-KW"/>
</dbReference>
<dbReference type="PANTHER" id="PTHR46577:SF1">
    <property type="entry name" value="HTH-TYPE TRANSCRIPTIONAL REGULATORY PROTEIN GABR"/>
    <property type="match status" value="1"/>
</dbReference>
<dbReference type="Proteomes" id="UP000466794">
    <property type="component" value="Unassembled WGS sequence"/>
</dbReference>
<dbReference type="Gene3D" id="1.10.10.10">
    <property type="entry name" value="Winged helix-like DNA-binding domain superfamily/Winged helix DNA-binding domain"/>
    <property type="match status" value="1"/>
</dbReference>
<dbReference type="PANTHER" id="PTHR46577">
    <property type="entry name" value="HTH-TYPE TRANSCRIPTIONAL REGULATORY PROTEIN GABR"/>
    <property type="match status" value="1"/>
</dbReference>
<keyword evidence="4" id="KW-0238">DNA-binding</keyword>
<name>A0A7K1VA94_9NOCA</name>
<evidence type="ECO:0000256" key="1">
    <source>
        <dbReference type="ARBA" id="ARBA00005384"/>
    </source>
</evidence>
<organism evidence="7 8">
    <name type="scientific">Nocardia terrae</name>
    <dbReference type="NCBI Taxonomy" id="2675851"/>
    <lineage>
        <taxon>Bacteria</taxon>
        <taxon>Bacillati</taxon>
        <taxon>Actinomycetota</taxon>
        <taxon>Actinomycetes</taxon>
        <taxon>Mycobacteriales</taxon>
        <taxon>Nocardiaceae</taxon>
        <taxon>Nocardia</taxon>
    </lineage>
</organism>
<dbReference type="InterPro" id="IPR036390">
    <property type="entry name" value="WH_DNA-bd_sf"/>
</dbReference>
<dbReference type="CDD" id="cd07377">
    <property type="entry name" value="WHTH_GntR"/>
    <property type="match status" value="1"/>
</dbReference>
<evidence type="ECO:0000256" key="3">
    <source>
        <dbReference type="ARBA" id="ARBA00023015"/>
    </source>
</evidence>
<keyword evidence="2" id="KW-0663">Pyridoxal phosphate</keyword>
<dbReference type="GO" id="GO:0030170">
    <property type="term" value="F:pyridoxal phosphate binding"/>
    <property type="evidence" value="ECO:0007669"/>
    <property type="project" value="InterPro"/>
</dbReference>
<dbReference type="SUPFAM" id="SSF46785">
    <property type="entry name" value="Winged helix' DNA-binding domain"/>
    <property type="match status" value="1"/>
</dbReference>
<keyword evidence="5" id="KW-0804">Transcription</keyword>
<dbReference type="PROSITE" id="PS50949">
    <property type="entry name" value="HTH_GNTR"/>
    <property type="match status" value="1"/>
</dbReference>
<keyword evidence="8" id="KW-1185">Reference proteome</keyword>
<keyword evidence="7" id="KW-0032">Aminotransferase</keyword>
<dbReference type="SUPFAM" id="SSF53383">
    <property type="entry name" value="PLP-dependent transferases"/>
    <property type="match status" value="1"/>
</dbReference>